<dbReference type="GO" id="GO:0005829">
    <property type="term" value="C:cytosol"/>
    <property type="evidence" value="ECO:0007669"/>
    <property type="project" value="TreeGrafter"/>
</dbReference>
<feature type="domain" description="4'-phosphopantetheinyl transferase" evidence="3">
    <location>
        <begin position="97"/>
        <end position="171"/>
    </location>
</feature>
<evidence type="ECO:0000256" key="1">
    <source>
        <dbReference type="ARBA" id="ARBA00010990"/>
    </source>
</evidence>
<dbReference type="Pfam" id="PF01648">
    <property type="entry name" value="ACPS"/>
    <property type="match status" value="1"/>
</dbReference>
<keyword evidence="5" id="KW-1185">Reference proteome</keyword>
<dbReference type="EC" id="2.7.8.-" evidence="4"/>
<comment type="similarity">
    <text evidence="1">Belongs to the P-Pant transferase superfamily. Gsp/Sfp/HetI/AcpT family.</text>
</comment>
<dbReference type="InterPro" id="IPR008278">
    <property type="entry name" value="4-PPantetheinyl_Trfase_dom"/>
</dbReference>
<reference evidence="4 5" key="1">
    <citation type="submission" date="2018-06" db="EMBL/GenBank/DDBJ databases">
        <authorList>
            <consortium name="Pathogen Informatics"/>
            <person name="Doyle S."/>
        </authorList>
    </citation>
    <scope>NUCLEOTIDE SEQUENCE [LARGE SCALE GENOMIC DNA]</scope>
    <source>
        <strain evidence="4 5">NCTC13093</strain>
    </source>
</reference>
<dbReference type="PANTHER" id="PTHR12215">
    <property type="entry name" value="PHOSPHOPANTETHEINE TRANSFERASE"/>
    <property type="match status" value="1"/>
</dbReference>
<evidence type="ECO:0000259" key="3">
    <source>
        <dbReference type="Pfam" id="PF01648"/>
    </source>
</evidence>
<accession>A0A2X0VNF0</accession>
<gene>
    <name evidence="4" type="primary">sfp</name>
    <name evidence="4" type="ORF">NCTC13093_00594</name>
</gene>
<organism evidence="4 5">
    <name type="scientific">Anaerobiospirillum thomasii</name>
    <dbReference type="NCBI Taxonomy" id="179995"/>
    <lineage>
        <taxon>Bacteria</taxon>
        <taxon>Pseudomonadati</taxon>
        <taxon>Pseudomonadota</taxon>
        <taxon>Gammaproteobacteria</taxon>
        <taxon>Aeromonadales</taxon>
        <taxon>Succinivibrionaceae</taxon>
        <taxon>Anaerobiospirillum</taxon>
    </lineage>
</organism>
<evidence type="ECO:0000313" key="5">
    <source>
        <dbReference type="Proteomes" id="UP000250086"/>
    </source>
</evidence>
<dbReference type="RefSeq" id="WP_113743414.1">
    <property type="nucleotide sequence ID" value="NZ_UAPV01000001.1"/>
</dbReference>
<evidence type="ECO:0000313" key="4">
    <source>
        <dbReference type="EMBL" id="SPT69230.1"/>
    </source>
</evidence>
<protein>
    <submittedName>
        <fullName evidence="4">4'-phosphopantetheinyl transferase sfp</fullName>
        <ecNumber evidence="4">2.7.8.-</ecNumber>
    </submittedName>
</protein>
<dbReference type="GO" id="GO:0000287">
    <property type="term" value="F:magnesium ion binding"/>
    <property type="evidence" value="ECO:0007669"/>
    <property type="project" value="InterPro"/>
</dbReference>
<dbReference type="Proteomes" id="UP000250086">
    <property type="component" value="Unassembled WGS sequence"/>
</dbReference>
<keyword evidence="2 4" id="KW-0808">Transferase</keyword>
<dbReference type="PANTHER" id="PTHR12215:SF10">
    <property type="entry name" value="L-AMINOADIPATE-SEMIALDEHYDE DEHYDROGENASE-PHOSPHOPANTETHEINYL TRANSFERASE"/>
    <property type="match status" value="1"/>
</dbReference>
<dbReference type="InterPro" id="IPR050559">
    <property type="entry name" value="P-Pant_transferase_sf"/>
</dbReference>
<dbReference type="AlphaFoldDB" id="A0A2X0VNF0"/>
<dbReference type="Gene3D" id="3.90.470.20">
    <property type="entry name" value="4'-phosphopantetheinyl transferase domain"/>
    <property type="match status" value="1"/>
</dbReference>
<sequence length="231" mass="26278">MYLILANADTAYNHGLSNTYFDTQSIDSILPDHRRRSLIASRFLLCHASMHFYNKKVQIDFDKGQHGKPFFKGQGLFFNLSHSGSYIALCLSLQTQCGVDIENLKERKSLSDLAKRVLSVKELEYFNSLAGPDAIVFFYRMWTVRECLIKQSGLGLVGLDGIKCHIDNNSIVSKANPKGRVISMLVSNAKDKYSRYSLSCFYKDNEPELYSFDGSFTSLCVDHRQYYTVNS</sequence>
<dbReference type="GO" id="GO:0019878">
    <property type="term" value="P:lysine biosynthetic process via aminoadipic acid"/>
    <property type="evidence" value="ECO:0007669"/>
    <property type="project" value="TreeGrafter"/>
</dbReference>
<dbReference type="SUPFAM" id="SSF56214">
    <property type="entry name" value="4'-phosphopantetheinyl transferase"/>
    <property type="match status" value="2"/>
</dbReference>
<evidence type="ECO:0000256" key="2">
    <source>
        <dbReference type="ARBA" id="ARBA00022679"/>
    </source>
</evidence>
<name>A0A2X0VNF0_9GAMM</name>
<proteinExistence type="inferred from homology"/>
<dbReference type="InterPro" id="IPR037143">
    <property type="entry name" value="4-PPantetheinyl_Trfase_dom_sf"/>
</dbReference>
<dbReference type="EMBL" id="UAPV01000001">
    <property type="protein sequence ID" value="SPT69230.1"/>
    <property type="molecule type" value="Genomic_DNA"/>
</dbReference>
<dbReference type="GO" id="GO:0008897">
    <property type="term" value="F:holo-[acyl-carrier-protein] synthase activity"/>
    <property type="evidence" value="ECO:0007669"/>
    <property type="project" value="InterPro"/>
</dbReference>